<dbReference type="RefSeq" id="WP_183694888.1">
    <property type="nucleotide sequence ID" value="NZ_JACICA010000002.1"/>
</dbReference>
<dbReference type="Gene3D" id="2.60.40.10">
    <property type="entry name" value="Immunoglobulins"/>
    <property type="match status" value="1"/>
</dbReference>
<organism evidence="5 6">
    <name type="scientific">Alloprevotella rava</name>
    <dbReference type="NCBI Taxonomy" id="671218"/>
    <lineage>
        <taxon>Bacteria</taxon>
        <taxon>Pseudomonadati</taxon>
        <taxon>Bacteroidota</taxon>
        <taxon>Bacteroidia</taxon>
        <taxon>Bacteroidales</taxon>
        <taxon>Prevotellaceae</taxon>
        <taxon>Alloprevotella</taxon>
    </lineage>
</organism>
<keyword evidence="2" id="KW-0732">Signal</keyword>
<name>A0A7W5XXI2_9BACT</name>
<feature type="domain" description="SGNH hydrolase-type esterase" evidence="4">
    <location>
        <begin position="28"/>
        <end position="204"/>
    </location>
</feature>
<dbReference type="Proteomes" id="UP000541425">
    <property type="component" value="Unassembled WGS sequence"/>
</dbReference>
<dbReference type="Gene3D" id="3.40.50.1110">
    <property type="entry name" value="SGNH hydrolase"/>
    <property type="match status" value="2"/>
</dbReference>
<dbReference type="AlphaFoldDB" id="A0A7W5XXI2"/>
<evidence type="ECO:0000259" key="4">
    <source>
        <dbReference type="Pfam" id="PF13472"/>
    </source>
</evidence>
<feature type="signal peptide" evidence="2">
    <location>
        <begin position="1"/>
        <end position="20"/>
    </location>
</feature>
<dbReference type="InterPro" id="IPR039329">
    <property type="entry name" value="SIAE"/>
</dbReference>
<feature type="domain" description="Sialate O-acetylesterase" evidence="3">
    <location>
        <begin position="480"/>
        <end position="581"/>
    </location>
</feature>
<dbReference type="GO" id="GO:0005975">
    <property type="term" value="P:carbohydrate metabolic process"/>
    <property type="evidence" value="ECO:0007669"/>
    <property type="project" value="TreeGrafter"/>
</dbReference>
<evidence type="ECO:0000256" key="2">
    <source>
        <dbReference type="SAM" id="SignalP"/>
    </source>
</evidence>
<dbReference type="PANTHER" id="PTHR22901">
    <property type="entry name" value="SIALATE O-ACETYLESTERASE"/>
    <property type="match status" value="1"/>
</dbReference>
<dbReference type="InterPro" id="IPR005181">
    <property type="entry name" value="SASA"/>
</dbReference>
<reference evidence="5 6" key="1">
    <citation type="submission" date="2020-08" db="EMBL/GenBank/DDBJ databases">
        <title>Genomic Encyclopedia of Type Strains, Phase IV (KMG-IV): sequencing the most valuable type-strain genomes for metagenomic binning, comparative biology and taxonomic classification.</title>
        <authorList>
            <person name="Goeker M."/>
        </authorList>
    </citation>
    <scope>NUCLEOTIDE SEQUENCE [LARGE SCALE GENOMIC DNA]</scope>
    <source>
        <strain evidence="5 6">DSM 22548</strain>
    </source>
</reference>
<dbReference type="GO" id="GO:0001681">
    <property type="term" value="F:sialate O-acetylesterase activity"/>
    <property type="evidence" value="ECO:0007669"/>
    <property type="project" value="UniProtKB-EC"/>
</dbReference>
<dbReference type="EMBL" id="JACICA010000002">
    <property type="protein sequence ID" value="MBB3702230.1"/>
    <property type="molecule type" value="Genomic_DNA"/>
</dbReference>
<evidence type="ECO:0000313" key="5">
    <source>
        <dbReference type="EMBL" id="MBB3702230.1"/>
    </source>
</evidence>
<dbReference type="InterPro" id="IPR036514">
    <property type="entry name" value="SGNH_hydro_sf"/>
</dbReference>
<dbReference type="InterPro" id="IPR013830">
    <property type="entry name" value="SGNH_hydro"/>
</dbReference>
<feature type="chain" id="PRO_5031340352" evidence="2">
    <location>
        <begin position="21"/>
        <end position="692"/>
    </location>
</feature>
<evidence type="ECO:0000259" key="3">
    <source>
        <dbReference type="Pfam" id="PF03629"/>
    </source>
</evidence>
<comment type="caution">
    <text evidence="5">The sequence shown here is derived from an EMBL/GenBank/DDBJ whole genome shotgun (WGS) entry which is preliminary data.</text>
</comment>
<gene>
    <name evidence="5" type="ORF">FHS60_000683</name>
</gene>
<dbReference type="EC" id="3.1.1.53" evidence="5"/>
<protein>
    <submittedName>
        <fullName evidence="5">Sialate O-acetylesterase</fullName>
        <ecNumber evidence="5">3.1.1.53</ecNumber>
    </submittedName>
</protein>
<proteinExistence type="predicted"/>
<dbReference type="InterPro" id="IPR013783">
    <property type="entry name" value="Ig-like_fold"/>
</dbReference>
<keyword evidence="1 5" id="KW-0378">Hydrolase</keyword>
<dbReference type="Pfam" id="PF03629">
    <property type="entry name" value="SASA"/>
    <property type="match status" value="1"/>
</dbReference>
<evidence type="ECO:0000256" key="1">
    <source>
        <dbReference type="ARBA" id="ARBA00022801"/>
    </source>
</evidence>
<sequence>MTRKIILLCSLLLTTLTSFAASKIKVACVGNSVTWGYGLPERETQCYPAQLQRLLGDGYEVRNFGHSGTTLLEKGHRPYVKQKEYEEALAFKADMVVIHLGLNDTDPRNWPNYSEDFNADYLRLISQFRAANPKARIWVCLMSPIFDRHARFCSGTRDWHAAIQQHIRQVAKAANVGLIDLHAPLYSRPDLFADALHPSAKGAAIIAQTVYSGLTGNYGGLQLPPLYTDGMVIQRNEPVVFRGMANAGEQVKVSFCGRTLSCRADAVGQWALTFPAQTAGGPYKATLSAPSRRLVIDHIYIGEVWLCSGQSNMELPVSSASSRDADLAQADSRTLLHFFNMPAIYATNAIKWSATACDSVNRHQYLRLGPWQRCSRESLKGFSAVAYHFGAALADSLKVPVGIICNAVGGTTTESWIDRHTLEWDFPLILRDWYRGDFGMPWARQRALQNIGESKNPLQRHPYEPAYMFEVGMRPLANYALRGVAWYQGESNAHNAELHEQLFPLLEKSWRNFFGRPQLPFYVVQLSSLNRPSWPHFRDSQRRLAAQLPQTWMAVTTDLGDSLDVHYTLKQPVGERLARLALSHTYGHTLEAEGPVCVGVSVQADVLRLRFSHANRLAANGPRLIGFEVAGEDGVYHPAMAQIEGTTVVVKSNAVKRPVSVRYGWQPFTRANLVNSAALPCSTFEAAATPDK</sequence>
<dbReference type="Pfam" id="PF13472">
    <property type="entry name" value="Lipase_GDSL_2"/>
    <property type="match status" value="1"/>
</dbReference>
<evidence type="ECO:0000313" key="6">
    <source>
        <dbReference type="Proteomes" id="UP000541425"/>
    </source>
</evidence>
<dbReference type="SUPFAM" id="SSF52266">
    <property type="entry name" value="SGNH hydrolase"/>
    <property type="match status" value="2"/>
</dbReference>
<accession>A0A7W5XXI2</accession>
<dbReference type="PANTHER" id="PTHR22901:SF0">
    <property type="entry name" value="SIALATE O-ACETYLESTERASE"/>
    <property type="match status" value="1"/>
</dbReference>